<organism evidence="1 2">
    <name type="scientific">Orbilia oligospora</name>
    <name type="common">Nematode-trapping fungus</name>
    <name type="synonym">Arthrobotrys oligospora</name>
    <dbReference type="NCBI Taxonomy" id="2813651"/>
    <lineage>
        <taxon>Eukaryota</taxon>
        <taxon>Fungi</taxon>
        <taxon>Dikarya</taxon>
        <taxon>Ascomycota</taxon>
        <taxon>Pezizomycotina</taxon>
        <taxon>Orbiliomycetes</taxon>
        <taxon>Orbiliales</taxon>
        <taxon>Orbiliaceae</taxon>
        <taxon>Orbilia</taxon>
    </lineage>
</organism>
<sequence>MPRPFVREGKRTDYQIDHEEIGADFVDEQSIRRWAMDMTYLLASNVLIKLQGSPLVRSGCGIGWSNGKPSMSSVAQSFKTGVVHMDLCLQEPRTVVA</sequence>
<name>A0A8H2E6P9_ORBOL</name>
<dbReference type="Proteomes" id="UP000297595">
    <property type="component" value="Unassembled WGS sequence"/>
</dbReference>
<reference evidence="1 2" key="1">
    <citation type="submission" date="2019-03" db="EMBL/GenBank/DDBJ databases">
        <title>Nematode-trapping fungi genome.</title>
        <authorList>
            <person name="Vidal-Diez De Ulzurrun G."/>
        </authorList>
    </citation>
    <scope>NUCLEOTIDE SEQUENCE [LARGE SCALE GENOMIC DNA]</scope>
    <source>
        <strain evidence="1 2">TWF154</strain>
    </source>
</reference>
<evidence type="ECO:0000313" key="2">
    <source>
        <dbReference type="Proteomes" id="UP000297595"/>
    </source>
</evidence>
<protein>
    <submittedName>
        <fullName evidence="1">Uncharacterized protein</fullName>
    </submittedName>
</protein>
<comment type="caution">
    <text evidence="1">The sequence shown here is derived from an EMBL/GenBank/DDBJ whole genome shotgun (WGS) entry which is preliminary data.</text>
</comment>
<accession>A0A8H2E6P9</accession>
<evidence type="ECO:0000313" key="1">
    <source>
        <dbReference type="EMBL" id="TGJ73462.1"/>
    </source>
</evidence>
<dbReference type="AlphaFoldDB" id="A0A8H2E6P9"/>
<proteinExistence type="predicted"/>
<dbReference type="EMBL" id="SOZJ01000001">
    <property type="protein sequence ID" value="TGJ73462.1"/>
    <property type="molecule type" value="Genomic_DNA"/>
</dbReference>
<gene>
    <name evidence="1" type="ORF">EYR41_000557</name>
</gene>